<accession>A0A1Y1UHB1</accession>
<dbReference type="RefSeq" id="XP_021871488.1">
    <property type="nucleotide sequence ID" value="XM_022012817.1"/>
</dbReference>
<dbReference type="Proteomes" id="UP000193218">
    <property type="component" value="Unassembled WGS sequence"/>
</dbReference>
<feature type="compositionally biased region" description="Polar residues" evidence="1">
    <location>
        <begin position="113"/>
        <end position="136"/>
    </location>
</feature>
<evidence type="ECO:0000313" key="4">
    <source>
        <dbReference type="EMBL" id="ORX37450.1"/>
    </source>
</evidence>
<gene>
    <name evidence="4" type="ORF">BD324DRAFT_450806</name>
</gene>
<comment type="caution">
    <text evidence="4">The sequence shown here is derived from an EMBL/GenBank/DDBJ whole genome shotgun (WGS) entry which is preliminary data.</text>
</comment>
<dbReference type="AlphaFoldDB" id="A0A1Y1UHB1"/>
<reference evidence="4 5" key="1">
    <citation type="submission" date="2017-03" db="EMBL/GenBank/DDBJ databases">
        <title>Widespread Adenine N6-methylation of Active Genes in Fungi.</title>
        <authorList>
            <consortium name="DOE Joint Genome Institute"/>
            <person name="Mondo S.J."/>
            <person name="Dannebaum R.O."/>
            <person name="Kuo R.C."/>
            <person name="Louie K.B."/>
            <person name="Bewick A.J."/>
            <person name="Labutti K."/>
            <person name="Haridas S."/>
            <person name="Kuo A."/>
            <person name="Salamov A."/>
            <person name="Ahrendt S.R."/>
            <person name="Lau R."/>
            <person name="Bowen B.P."/>
            <person name="Lipzen A."/>
            <person name="Sullivan W."/>
            <person name="Andreopoulos W.B."/>
            <person name="Clum A."/>
            <person name="Lindquist E."/>
            <person name="Daum C."/>
            <person name="Northen T.R."/>
            <person name="Ramamoorthy G."/>
            <person name="Schmitz R.J."/>
            <person name="Gryganskyi A."/>
            <person name="Culley D."/>
            <person name="Magnuson J."/>
            <person name="James T.Y."/>
            <person name="O'Malley M.A."/>
            <person name="Stajich J.E."/>
            <person name="Spatafora J.W."/>
            <person name="Visel A."/>
            <person name="Grigoriev I.V."/>
        </authorList>
    </citation>
    <scope>NUCLEOTIDE SEQUENCE [LARGE SCALE GENOMIC DNA]</scope>
    <source>
        <strain evidence="4 5">NRRL Y-17943</strain>
    </source>
</reference>
<feature type="region of interest" description="Disordered" evidence="1">
    <location>
        <begin position="211"/>
        <end position="241"/>
    </location>
</feature>
<organism evidence="4 5">
    <name type="scientific">Kockovaella imperatae</name>
    <dbReference type="NCBI Taxonomy" id="4999"/>
    <lineage>
        <taxon>Eukaryota</taxon>
        <taxon>Fungi</taxon>
        <taxon>Dikarya</taxon>
        <taxon>Basidiomycota</taxon>
        <taxon>Agaricomycotina</taxon>
        <taxon>Tremellomycetes</taxon>
        <taxon>Tremellales</taxon>
        <taxon>Cuniculitremaceae</taxon>
        <taxon>Kockovaella</taxon>
    </lineage>
</organism>
<sequence>MEPVEVPVPRYDFYQTPLQLILSLYVKGYGAADVSDKVDVVFREREIIIDLPALGGANTDQQQQRITLKPLSASILPDQSTSRVLSSKIELKLAKVVPENWISLLYSPDSTPLNPLSANQVQTPGLNGEATGSSAETRPVKPDVMPATTSAPVPNVKARKNWDKVVEEDDEGAKDPNEGGDAALKEFFAKIYGDADDDTKRAMIKSYTESGGTALSTNWNQIGKETTPIRPPEGMEARRYN</sequence>
<dbReference type="STRING" id="4999.A0A1Y1UHB1"/>
<keyword evidence="5" id="KW-1185">Reference proteome</keyword>
<dbReference type="InterPro" id="IPR007052">
    <property type="entry name" value="CS_dom"/>
</dbReference>
<dbReference type="GeneID" id="33554625"/>
<dbReference type="InterPro" id="IPR007699">
    <property type="entry name" value="SGS_dom"/>
</dbReference>
<evidence type="ECO:0000313" key="5">
    <source>
        <dbReference type="Proteomes" id="UP000193218"/>
    </source>
</evidence>
<dbReference type="SUPFAM" id="SSF49764">
    <property type="entry name" value="HSP20-like chaperones"/>
    <property type="match status" value="1"/>
</dbReference>
<proteinExistence type="predicted"/>
<dbReference type="InterPro" id="IPR044563">
    <property type="entry name" value="Sgt1-like"/>
</dbReference>
<dbReference type="Gene3D" id="2.60.40.790">
    <property type="match status" value="1"/>
</dbReference>
<dbReference type="CDD" id="cd06466">
    <property type="entry name" value="p23_CS_SGT1_like"/>
    <property type="match status" value="1"/>
</dbReference>
<dbReference type="PROSITE" id="PS51048">
    <property type="entry name" value="SGS"/>
    <property type="match status" value="1"/>
</dbReference>
<feature type="domain" description="SGS" evidence="2">
    <location>
        <begin position="150"/>
        <end position="241"/>
    </location>
</feature>
<feature type="domain" description="CS" evidence="3">
    <location>
        <begin position="6"/>
        <end position="105"/>
    </location>
</feature>
<dbReference type="Pfam" id="PF04969">
    <property type="entry name" value="CS"/>
    <property type="match status" value="1"/>
</dbReference>
<dbReference type="InParanoid" id="A0A1Y1UHB1"/>
<dbReference type="OrthoDB" id="1898560at2759"/>
<dbReference type="Pfam" id="PF05002">
    <property type="entry name" value="SGS"/>
    <property type="match status" value="1"/>
</dbReference>
<dbReference type="PANTHER" id="PTHR45862">
    <property type="entry name" value="PROTEIN SGT1 HOMOLOG"/>
    <property type="match status" value="1"/>
</dbReference>
<feature type="compositionally biased region" description="Polar residues" evidence="1">
    <location>
        <begin position="211"/>
        <end position="224"/>
    </location>
</feature>
<feature type="region of interest" description="Disordered" evidence="1">
    <location>
        <begin position="113"/>
        <end position="154"/>
    </location>
</feature>
<protein>
    <submittedName>
        <fullName evidence="4">SGS domain-domain-containing protein</fullName>
    </submittedName>
</protein>
<name>A0A1Y1UHB1_9TREE</name>
<dbReference type="PROSITE" id="PS51203">
    <property type="entry name" value="CS"/>
    <property type="match status" value="1"/>
</dbReference>
<evidence type="ECO:0000259" key="3">
    <source>
        <dbReference type="PROSITE" id="PS51203"/>
    </source>
</evidence>
<dbReference type="EMBL" id="NBSH01000006">
    <property type="protein sequence ID" value="ORX37450.1"/>
    <property type="molecule type" value="Genomic_DNA"/>
</dbReference>
<dbReference type="FunCoup" id="A0A1Y1UHB1">
    <property type="interactions" value="498"/>
</dbReference>
<evidence type="ECO:0000259" key="2">
    <source>
        <dbReference type="PROSITE" id="PS51048"/>
    </source>
</evidence>
<dbReference type="GO" id="GO:0051087">
    <property type="term" value="F:protein-folding chaperone binding"/>
    <property type="evidence" value="ECO:0007669"/>
    <property type="project" value="InterPro"/>
</dbReference>
<dbReference type="InterPro" id="IPR008978">
    <property type="entry name" value="HSP20-like_chaperone"/>
</dbReference>
<evidence type="ECO:0000256" key="1">
    <source>
        <dbReference type="SAM" id="MobiDB-lite"/>
    </source>
</evidence>